<reference evidence="1" key="1">
    <citation type="journal article" date="2023" name="Insect Mol. Biol.">
        <title>Genome sequencing provides insights into the evolution of gene families encoding plant cell wall-degrading enzymes in longhorned beetles.</title>
        <authorList>
            <person name="Shin N.R."/>
            <person name="Okamura Y."/>
            <person name="Kirsch R."/>
            <person name="Pauchet Y."/>
        </authorList>
    </citation>
    <scope>NUCLEOTIDE SEQUENCE</scope>
    <source>
        <strain evidence="1">MMC_N1</strain>
    </source>
</reference>
<gene>
    <name evidence="1" type="ORF">NQ317_001756</name>
</gene>
<dbReference type="Proteomes" id="UP001162164">
    <property type="component" value="Unassembled WGS sequence"/>
</dbReference>
<proteinExistence type="predicted"/>
<keyword evidence="2" id="KW-1185">Reference proteome</keyword>
<dbReference type="EMBL" id="JAPWTJ010000540">
    <property type="protein sequence ID" value="KAJ8977474.1"/>
    <property type="molecule type" value="Genomic_DNA"/>
</dbReference>
<evidence type="ECO:0000313" key="2">
    <source>
        <dbReference type="Proteomes" id="UP001162164"/>
    </source>
</evidence>
<organism evidence="1 2">
    <name type="scientific">Molorchus minor</name>
    <dbReference type="NCBI Taxonomy" id="1323400"/>
    <lineage>
        <taxon>Eukaryota</taxon>
        <taxon>Metazoa</taxon>
        <taxon>Ecdysozoa</taxon>
        <taxon>Arthropoda</taxon>
        <taxon>Hexapoda</taxon>
        <taxon>Insecta</taxon>
        <taxon>Pterygota</taxon>
        <taxon>Neoptera</taxon>
        <taxon>Endopterygota</taxon>
        <taxon>Coleoptera</taxon>
        <taxon>Polyphaga</taxon>
        <taxon>Cucujiformia</taxon>
        <taxon>Chrysomeloidea</taxon>
        <taxon>Cerambycidae</taxon>
        <taxon>Lamiinae</taxon>
        <taxon>Monochamini</taxon>
        <taxon>Molorchus</taxon>
    </lineage>
</organism>
<accession>A0ABQ9JHT1</accession>
<protein>
    <submittedName>
        <fullName evidence="1">Uncharacterized protein</fullName>
    </submittedName>
</protein>
<evidence type="ECO:0000313" key="1">
    <source>
        <dbReference type="EMBL" id="KAJ8977474.1"/>
    </source>
</evidence>
<sequence>MKAFFLGLIRQKSPEEMAEDKKLHLVEISKYNNYFPNVIASPKECRKAEEIPKDEILDFSQYCFDVRNYLIAEYGEIRSFLADKYPECKQYRLPKNEEEET</sequence>
<name>A0ABQ9JHT1_9CUCU</name>
<comment type="caution">
    <text evidence="1">The sequence shown here is derived from an EMBL/GenBank/DDBJ whole genome shotgun (WGS) entry which is preliminary data.</text>
</comment>